<dbReference type="EMBL" id="CP001037">
    <property type="protein sequence ID" value="ACC80678.1"/>
    <property type="molecule type" value="Genomic_DNA"/>
</dbReference>
<dbReference type="KEGG" id="npu:Npun_R1459"/>
<dbReference type="EnsemblBacteria" id="ACC83709">
    <property type="protein sequence ID" value="ACC83709"/>
    <property type="gene ID" value="Npun_R5398"/>
</dbReference>
<dbReference type="EnsemblBacteria" id="ACC78972">
    <property type="protein sequence ID" value="ACC78972"/>
    <property type="gene ID" value="Npun_F0176"/>
</dbReference>
<evidence type="ECO:0000313" key="7">
    <source>
        <dbReference type="EMBL" id="ACC80643.1"/>
    </source>
</evidence>
<dbReference type="EMBL" id="CP001037">
    <property type="protein sequence ID" value="ACC78972.1"/>
    <property type="molecule type" value="Genomic_DNA"/>
</dbReference>
<evidence type="ECO:0000313" key="21">
    <source>
        <dbReference type="EMBL" id="ACC81828.1"/>
    </source>
</evidence>
<evidence type="ECO:0000313" key="14">
    <source>
        <dbReference type="EMBL" id="ACC80875.1"/>
    </source>
</evidence>
<dbReference type="KEGG" id="npu:Npun_R6447"/>
<evidence type="ECO:0000313" key="18">
    <source>
        <dbReference type="EMBL" id="ACC81595.1"/>
    </source>
</evidence>
<dbReference type="EMBL" id="CP001037">
    <property type="protein sequence ID" value="ACC78958.1"/>
    <property type="molecule type" value="Genomic_DNA"/>
</dbReference>
<dbReference type="KEGG" id="npu:Npun_R3350"/>
<dbReference type="EMBL" id="CP001037">
    <property type="protein sequence ID" value="ACC80643.1"/>
    <property type="molecule type" value="Genomic_DNA"/>
</dbReference>
<dbReference type="EnsemblBacteria" id="ACC80643">
    <property type="protein sequence ID" value="ACC80643"/>
    <property type="gene ID" value="Npun_R2014"/>
</dbReference>
<dbReference type="EMBL" id="CP001037">
    <property type="protein sequence ID" value="ACC80719.1"/>
    <property type="molecule type" value="Genomic_DNA"/>
</dbReference>
<dbReference type="KEGG" id="npu:Npun_F2046"/>
<dbReference type="EnsemblBacteria" id="ACC80719">
    <property type="protein sequence ID" value="ACC80719"/>
    <property type="gene ID" value="Npun_R2101"/>
</dbReference>
<reference evidence="27" key="2">
    <citation type="submission" date="2008-04" db="EMBL/GenBank/DDBJ databases">
        <title>Complete sequence of plasmid 2 of Nostoc punctiforme ATCC 29133.</title>
        <authorList>
            <consortium name="US DOE Joint Genome Institute"/>
            <person name="Copeland A."/>
            <person name="Lucas S."/>
            <person name="Lapidus A."/>
            <person name="Glavina del Rio T."/>
            <person name="Dalin E."/>
            <person name="Tice H."/>
            <person name="Pitluck S."/>
            <person name="Chain P."/>
            <person name="Malfatti S."/>
            <person name="Shin M."/>
            <person name="Vergez L."/>
            <person name="Schmutz J."/>
            <person name="Larimer F."/>
            <person name="Land M."/>
            <person name="Hauser L."/>
            <person name="Kyrpides N."/>
            <person name="Kim E."/>
            <person name="Meeks J.C."/>
            <person name="Elhai J."/>
            <person name="Campbell E.L."/>
            <person name="Thiel T."/>
            <person name="Longmire J."/>
            <person name="Potts M."/>
            <person name="Atlas R."/>
        </authorList>
    </citation>
    <scope>NUCLEOTIDE SEQUENCE [LARGE SCALE GENOMIC DNA]</scope>
    <source>
        <strain evidence="27">ATCC 29133 / PCC 73102</strain>
        <plasmid evidence="27">Plasmid pNPUN02</plasmid>
    </source>
</reference>
<dbReference type="KEGG" id="npu:Npun_F2228"/>
<dbReference type="EnsemblBacteria" id="ACC80912">
    <property type="protein sequence ID" value="ACC80912"/>
    <property type="gene ID" value="Npun_R2340"/>
</dbReference>
<dbReference type="EnsemblBacteria" id="ACC79544">
    <property type="protein sequence ID" value="ACC79544"/>
    <property type="gene ID" value="Npun_R0802"/>
</dbReference>
<dbReference type="EMBL" id="CP001037">
    <property type="protein sequence ID" value="ACC79544.1"/>
    <property type="molecule type" value="Genomic_DNA"/>
</dbReference>
<evidence type="ECO:0000313" key="10">
    <source>
        <dbReference type="EMBL" id="ACC80678.1"/>
    </source>
</evidence>
<reference evidence="3" key="4">
    <citation type="submission" date="2008-04" db="EMBL/GenBank/DDBJ databases">
        <authorList>
            <consortium name="US DOE Joint Genome Institute"/>
            <person name="Copeland A."/>
            <person name="Lucas S."/>
            <person name="Lapidus A."/>
            <person name="Glavina del Rio T."/>
            <person name="Dalin E."/>
            <person name="Tice H."/>
            <person name="Pitluck S."/>
            <person name="Chain P."/>
            <person name="Malfatti S."/>
            <person name="Shin M."/>
            <person name="Vergez L."/>
            <person name="Schmutz J."/>
            <person name="Larimer F."/>
            <person name="Land M."/>
            <person name="Hauser L."/>
            <person name="Kyrpides N."/>
            <person name="Kim E."/>
            <person name="Meeks J.C."/>
            <person name="Elhai J."/>
            <person name="Campbell E.L."/>
            <person name="Thiel T."/>
            <person name="Longmire J."/>
            <person name="Potts M."/>
            <person name="Atlas R."/>
        </authorList>
    </citation>
    <scope>NUCLEOTIDE SEQUENCE</scope>
    <source>
        <strain evidence="3">ATCC 29133</strain>
    </source>
</reference>
<dbReference type="EnsemblBacteria" id="ACC80160">
    <property type="protein sequence ID" value="ACC80160"/>
    <property type="gene ID" value="Npun_R1459"/>
</dbReference>
<evidence type="ECO:0000313" key="24">
    <source>
        <dbReference type="EMBL" id="ACC84555.1"/>
    </source>
</evidence>
<reference evidence="3 27" key="5">
    <citation type="journal article" date="2013" name="Plant Physiol.">
        <title>A Nostoc punctiforme Sugar Transporter Necessary to Establish a Cyanobacterium-Plant Symbiosis.</title>
        <authorList>
            <person name="Ekman M."/>
            <person name="Picossi S."/>
            <person name="Campbell E.L."/>
            <person name="Meeks J.C."/>
            <person name="Flores E."/>
        </authorList>
    </citation>
    <scope>NUCLEOTIDE SEQUENCE [LARGE SCALE GENOMIC DNA]</scope>
    <source>
        <strain evidence="3">ATCC 29133</strain>
        <strain evidence="27">ATCC 29133 / PCC 73102</strain>
    </source>
</reference>
<evidence type="ECO:0000313" key="19">
    <source>
        <dbReference type="EMBL" id="ACC81607.1"/>
    </source>
</evidence>
<dbReference type="EMBL" id="CP001037">
    <property type="protein sequence ID" value="ACC81607.1"/>
    <property type="molecule type" value="Genomic_DNA"/>
</dbReference>
<dbReference type="KEGG" id="npu:Npun_F2006"/>
<dbReference type="EnsemblBacteria" id="ACC81595">
    <property type="protein sequence ID" value="ACC81595"/>
    <property type="gene ID" value="Npun_F3120"/>
</dbReference>
<dbReference type="EnsemblBacteria" id="ACC80638">
    <property type="protein sequence ID" value="ACC80638"/>
    <property type="gene ID" value="Npun_F2006"/>
</dbReference>
<dbReference type="EnsemblBacteria" id="ACC84555">
    <property type="protein sequence ID" value="ACC84555"/>
    <property type="gene ID" value="Npun_R6274"/>
</dbReference>
<evidence type="ECO:0008006" key="28">
    <source>
        <dbReference type="Google" id="ProtNLM"/>
    </source>
</evidence>
<dbReference type="Proteomes" id="UP000001191">
    <property type="component" value="Plasmid pNPUN02"/>
</dbReference>
<evidence type="ECO:0000313" key="11">
    <source>
        <dbReference type="EMBL" id="ACC80719.1"/>
    </source>
</evidence>
<proteinExistence type="predicted"/>
<dbReference type="EMBL" id="CP001037">
    <property type="protein sequence ID" value="ACC80820.1"/>
    <property type="molecule type" value="Genomic_DNA"/>
</dbReference>
<accession>B2IT42</accession>
<sequence>MSQCVGRVPRLEATGEPEGLNQVEIELSVLSRQCLERRIPNAETLTSEIAAWEKKRNQQKASVYWGFQTKDARRKMERLYPNLT</sequence>
<dbReference type="EnsemblBacteria" id="ACC80733">
    <property type="protein sequence ID" value="ACC80733"/>
    <property type="gene ID" value="Npun_F2125"/>
</dbReference>
<dbReference type="EMBL" id="CP001037">
    <property type="protein sequence ID" value="ACC80875.1"/>
    <property type="molecule type" value="Genomic_DNA"/>
</dbReference>
<dbReference type="EMBL" id="CP001037">
    <property type="protein sequence ID" value="ACC80638.1"/>
    <property type="molecule type" value="Genomic_DNA"/>
</dbReference>
<dbReference type="EMBL" id="CP001037">
    <property type="protein sequence ID" value="ACC84276.1"/>
    <property type="molecule type" value="Genomic_DNA"/>
</dbReference>
<keyword evidence="27" id="KW-1185">Reference proteome</keyword>
<dbReference type="EMBL" id="CP001037">
    <property type="protein sequence ID" value="ACC84716.1"/>
    <property type="molecule type" value="Genomic_DNA"/>
</dbReference>
<dbReference type="EnsemblBacteria" id="ACC81607">
    <property type="protein sequence ID" value="ACC81607"/>
    <property type="gene ID" value="Npun_R3141"/>
</dbReference>
<organism evidence="3 27">
    <name type="scientific">Nostoc punctiforme (strain ATCC 29133 / PCC 73102)</name>
    <dbReference type="NCBI Taxonomy" id="63737"/>
    <lineage>
        <taxon>Bacteria</taxon>
        <taxon>Bacillati</taxon>
        <taxon>Cyanobacteriota</taxon>
        <taxon>Cyanophyceae</taxon>
        <taxon>Nostocales</taxon>
        <taxon>Nostocaceae</taxon>
        <taxon>Nostoc</taxon>
    </lineage>
</organism>
<dbReference type="KEGG" id="npu:Npun_R5398"/>
<dbReference type="EMBL" id="CP001039">
    <property type="protein sequence ID" value="ACC85286.1"/>
    <property type="molecule type" value="Genomic_DNA"/>
</dbReference>
<dbReference type="EnsemblBacteria" id="ACC84716">
    <property type="protein sequence ID" value="ACC84716"/>
    <property type="gene ID" value="Npun_R6447"/>
</dbReference>
<dbReference type="EnsemblBacteria" id="ACC81536">
    <property type="protein sequence ID" value="ACC81536"/>
    <property type="gene ID" value="Npun_R3039"/>
</dbReference>
<evidence type="ECO:0000313" key="27">
    <source>
        <dbReference type="Proteomes" id="UP000001191"/>
    </source>
</evidence>
<dbReference type="KEGG" id="npu:Npun_R2014"/>
<reference evidence="26" key="3">
    <citation type="submission" date="2008-04" db="EMBL/GenBank/DDBJ databases">
        <title>Complete sequence of plasmid2 of Nostoc punctiforme ATCC 29133.</title>
        <authorList>
            <consortium name="US DOE Joint Genome Institute"/>
            <person name="Copeland A."/>
            <person name="Lucas S."/>
            <person name="Lapidus A."/>
            <person name="Glavina del Rio T."/>
            <person name="Dalin E."/>
            <person name="Tice H."/>
            <person name="Pitluck S."/>
            <person name="Chain P."/>
            <person name="Malfatti S."/>
            <person name="Shin M."/>
            <person name="Vergez L."/>
            <person name="Schmutz J."/>
            <person name="Larimer F."/>
            <person name="Land M."/>
            <person name="Hauser L."/>
            <person name="Kyrpides N."/>
            <person name="Kim E."/>
            <person name="Meeks J.C."/>
            <person name="Elhai J."/>
            <person name="Campbell E.L."/>
            <person name="Thiel T."/>
            <person name="Longmire J."/>
            <person name="Potts M."/>
            <person name="Atlas R."/>
        </authorList>
    </citation>
    <scope>NUCLEOTIDE SEQUENCE</scope>
    <source>
        <strain evidence="26">ATCC 29133</strain>
        <plasmid evidence="26">pNPUN02</plasmid>
    </source>
</reference>
<evidence type="ECO:0000313" key="26">
    <source>
        <dbReference type="EMBL" id="ACC85286.1"/>
    </source>
</evidence>
<dbReference type="KEGG" id="npu:Npun_F0176"/>
<name>B2IT42_NOSP7</name>
<gene>
    <name evidence="26" type="ordered locus">Npun_BR159</name>
    <name evidence="1" type="ordered locus">Npun_F0161</name>
    <name evidence="2" type="ordered locus">Npun_F0176</name>
    <name evidence="3" type="ordered locus">Npun_F0796</name>
    <name evidence="6" type="ordered locus">Npun_F2006</name>
    <name evidence="9" type="ordered locus">Npun_F2046</name>
    <name evidence="12" type="ordered locus">Npun_F2125</name>
    <name evidence="13" type="ordered locus">Npun_F2228</name>
    <name evidence="18" type="ordered locus">Npun_F3120</name>
    <name evidence="21" type="ordered locus">Npun_F3414</name>
    <name evidence="23" type="ordered locus">Npun_F5985</name>
    <name evidence="4" type="ordered locus">Npun_R0802</name>
    <name evidence="5" type="ordered locus">Npun_R1459</name>
    <name evidence="7" type="ordered locus">Npun_R2014</name>
    <name evidence="8" type="ordered locus">Npun_R2039</name>
    <name evidence="10" type="ordered locus">Npun_R2055</name>
    <name evidence="11" type="ordered locus">Npun_R2101</name>
    <name evidence="14" type="ordered locus">Npun_R2287</name>
    <name evidence="15" type="ordered locus">Npun_R2340</name>
    <name evidence="16" type="ordered locus">Npun_R2969</name>
    <name evidence="17" type="ordered locus">Npun_R3039</name>
    <name evidence="19" type="ordered locus">Npun_R3141</name>
    <name evidence="20" type="ordered locus">Npun_R3350</name>
    <name evidence="22" type="ordered locus">Npun_R5398</name>
    <name evidence="24" type="ordered locus">Npun_R6274</name>
    <name evidence="25" type="ordered locus">Npun_R6447</name>
</gene>
<dbReference type="EnsemblBacteria" id="ACC80665">
    <property type="protein sequence ID" value="ACC80665"/>
    <property type="gene ID" value="Npun_R2039"/>
</dbReference>
<keyword evidence="26" id="KW-0614">Plasmid</keyword>
<dbReference type="KEGG" id="npu:Npun_F0161"/>
<dbReference type="KEGG" id="npu:Npun_R2055"/>
<dbReference type="EMBL" id="CP001037">
    <property type="protein sequence ID" value="ACC81536.1"/>
    <property type="molecule type" value="Genomic_DNA"/>
</dbReference>
<evidence type="ECO:0000313" key="22">
    <source>
        <dbReference type="EMBL" id="ACC83709.1"/>
    </source>
</evidence>
<dbReference type="KEGG" id="npu:Npun_BR159"/>
<evidence type="ECO:0000313" key="17">
    <source>
        <dbReference type="EMBL" id="ACC81536.1"/>
    </source>
</evidence>
<dbReference type="EMBL" id="CP001037">
    <property type="protein sequence ID" value="ACC80160.1"/>
    <property type="molecule type" value="Genomic_DNA"/>
</dbReference>
<dbReference type="EMBL" id="CP001037">
    <property type="protein sequence ID" value="ACC80912.1"/>
    <property type="molecule type" value="Genomic_DNA"/>
</dbReference>
<evidence type="ECO:0000313" key="8">
    <source>
        <dbReference type="EMBL" id="ACC80665.1"/>
    </source>
</evidence>
<protein>
    <recommendedName>
        <fullName evidence="28">Transposase</fullName>
    </recommendedName>
</protein>
<dbReference type="EMBL" id="CP001037">
    <property type="protein sequence ID" value="ACC81828.1"/>
    <property type="molecule type" value="Genomic_DNA"/>
</dbReference>
<dbReference type="EMBL" id="CP001037">
    <property type="protein sequence ID" value="ACC84555.1"/>
    <property type="molecule type" value="Genomic_DNA"/>
</dbReference>
<dbReference type="EMBL" id="CP001037">
    <property type="protein sequence ID" value="ACC80665.1"/>
    <property type="molecule type" value="Genomic_DNA"/>
</dbReference>
<evidence type="ECO:0000313" key="25">
    <source>
        <dbReference type="EMBL" id="ACC84716.1"/>
    </source>
</evidence>
<evidence type="ECO:0000313" key="20">
    <source>
        <dbReference type="EMBL" id="ACC81779.1"/>
    </source>
</evidence>
<dbReference type="KEGG" id="npu:Npun_R3039"/>
<dbReference type="KEGG" id="npu:Npun_F3120"/>
<dbReference type="EnsemblBacteria" id="ACC80820">
    <property type="protein sequence ID" value="ACC80820"/>
    <property type="gene ID" value="Npun_F2228"/>
</dbReference>
<dbReference type="KEGG" id="npu:Npun_R0802"/>
<dbReference type="EMBL" id="CP001037">
    <property type="protein sequence ID" value="ACC81493.1"/>
    <property type="molecule type" value="Genomic_DNA"/>
</dbReference>
<dbReference type="EMBL" id="CP001037">
    <property type="protein sequence ID" value="ACC81595.1"/>
    <property type="molecule type" value="Genomic_DNA"/>
</dbReference>
<evidence type="ECO:0000313" key="1">
    <source>
        <dbReference type="EMBL" id="ACC78958.1"/>
    </source>
</evidence>
<dbReference type="EMBL" id="CP001037">
    <property type="protein sequence ID" value="ACC80669.1"/>
    <property type="molecule type" value="Genomic_DNA"/>
</dbReference>
<evidence type="ECO:0000313" key="3">
    <source>
        <dbReference type="EMBL" id="ACC79540.1"/>
    </source>
</evidence>
<dbReference type="KEGG" id="npu:Npun_R2969"/>
<dbReference type="KEGG" id="npu:Npun_R2039"/>
<dbReference type="EnsemblBacteria" id="ACC81828">
    <property type="protein sequence ID" value="ACC81828"/>
    <property type="gene ID" value="Npun_F3414"/>
</dbReference>
<dbReference type="EMBL" id="CP001037">
    <property type="protein sequence ID" value="ACC81779.1"/>
    <property type="molecule type" value="Genomic_DNA"/>
</dbReference>
<dbReference type="EnsemblBacteria" id="ACC85286">
    <property type="protein sequence ID" value="ACC85286"/>
    <property type="gene ID" value="Npun_BR159"/>
</dbReference>
<evidence type="ECO:0000313" key="15">
    <source>
        <dbReference type="EMBL" id="ACC80912.1"/>
    </source>
</evidence>
<dbReference type="KEGG" id="npu:Npun_R2340"/>
<dbReference type="STRING" id="63737.Npun_F0161"/>
<dbReference type="KEGG" id="npu:Npun_F0796"/>
<dbReference type="EnsemblBacteria" id="ACC80678">
    <property type="protein sequence ID" value="ACC80678"/>
    <property type="gene ID" value="Npun_R2055"/>
</dbReference>
<dbReference type="KEGG" id="npu:Npun_R2101"/>
<evidence type="ECO:0000313" key="16">
    <source>
        <dbReference type="EMBL" id="ACC81493.1"/>
    </source>
</evidence>
<dbReference type="EnsemblBacteria" id="ACC79540">
    <property type="protein sequence ID" value="ACC79540"/>
    <property type="gene ID" value="Npun_F0796"/>
</dbReference>
<dbReference type="EMBL" id="CP001037">
    <property type="protein sequence ID" value="ACC80733.1"/>
    <property type="molecule type" value="Genomic_DNA"/>
</dbReference>
<dbReference type="EnsemblBacteria" id="ACC84276">
    <property type="protein sequence ID" value="ACC84276"/>
    <property type="gene ID" value="Npun_F5985"/>
</dbReference>
<evidence type="ECO:0000313" key="23">
    <source>
        <dbReference type="EMBL" id="ACC84276.1"/>
    </source>
</evidence>
<dbReference type="EnsemblBacteria" id="ACC78958">
    <property type="protein sequence ID" value="ACC78958"/>
    <property type="gene ID" value="Npun_F0161"/>
</dbReference>
<dbReference type="EnsemblBacteria" id="ACC80875">
    <property type="protein sequence ID" value="ACC80875"/>
    <property type="gene ID" value="Npun_R2287"/>
</dbReference>
<evidence type="ECO:0000313" key="9">
    <source>
        <dbReference type="EMBL" id="ACC80669.1"/>
    </source>
</evidence>
<dbReference type="AlphaFoldDB" id="B2IT42"/>
<dbReference type="EnsemblBacteria" id="ACC80669">
    <property type="protein sequence ID" value="ACC80669"/>
    <property type="gene ID" value="Npun_F2046"/>
</dbReference>
<dbReference type="KEGG" id="npu:Npun_R6274"/>
<dbReference type="EnsemblBacteria" id="ACC81493">
    <property type="protein sequence ID" value="ACC81493"/>
    <property type="gene ID" value="Npun_R2969"/>
</dbReference>
<evidence type="ECO:0000313" key="13">
    <source>
        <dbReference type="EMBL" id="ACC80820.1"/>
    </source>
</evidence>
<dbReference type="EMBL" id="CP001037">
    <property type="protein sequence ID" value="ACC83709.1"/>
    <property type="molecule type" value="Genomic_DNA"/>
</dbReference>
<dbReference type="KEGG" id="npu:Npun_R3141"/>
<evidence type="ECO:0000313" key="5">
    <source>
        <dbReference type="EMBL" id="ACC80160.1"/>
    </source>
</evidence>
<dbReference type="EnsemblBacteria" id="ACC81779">
    <property type="protein sequence ID" value="ACC81779"/>
    <property type="gene ID" value="Npun_R3350"/>
</dbReference>
<dbReference type="EMBL" id="CP001037">
    <property type="protein sequence ID" value="ACC79540.1"/>
    <property type="molecule type" value="Genomic_DNA"/>
</dbReference>
<dbReference type="Proteomes" id="UP000001191">
    <property type="component" value="Chromosome"/>
</dbReference>
<dbReference type="KEGG" id="npu:Npun_F3414"/>
<evidence type="ECO:0000313" key="4">
    <source>
        <dbReference type="EMBL" id="ACC79544.1"/>
    </source>
</evidence>
<dbReference type="KEGG" id="npu:Npun_F5985"/>
<evidence type="ECO:0000313" key="6">
    <source>
        <dbReference type="EMBL" id="ACC80638.1"/>
    </source>
</evidence>
<dbReference type="HOGENOM" id="CLU_190665_0_0_3"/>
<dbReference type="KEGG" id="npu:Npun_F2125"/>
<geneLocation type="plasmid" evidence="26 27">
    <name>pNPUN02</name>
</geneLocation>
<evidence type="ECO:0000313" key="12">
    <source>
        <dbReference type="EMBL" id="ACC80733.1"/>
    </source>
</evidence>
<reference evidence="27" key="1">
    <citation type="submission" date="2008-04" db="EMBL/GenBank/DDBJ databases">
        <title>Complete sequence of chromosome of Nostoc punctiforme ATCC 29133.</title>
        <authorList>
            <consortium name="US DOE Joint Genome Institute"/>
            <person name="Copeland A."/>
            <person name="Lucas S."/>
            <person name="Lapidus A."/>
            <person name="Glavina del Rio T."/>
            <person name="Dalin E."/>
            <person name="Tice H."/>
            <person name="Pitluck S."/>
            <person name="Chain P."/>
            <person name="Malfatti S."/>
            <person name="Shin M."/>
            <person name="Vergez L."/>
            <person name="Schmutz J."/>
            <person name="Larimer F."/>
            <person name="Land M."/>
            <person name="Hauser L."/>
            <person name="Kyrpides N."/>
            <person name="Kim E."/>
            <person name="Meeks J.C."/>
            <person name="Elhai J."/>
            <person name="Campbell E.L."/>
            <person name="Thiel T."/>
            <person name="Longmire J."/>
            <person name="Potts M."/>
            <person name="Atlas R."/>
        </authorList>
    </citation>
    <scope>NUCLEOTIDE SEQUENCE [LARGE SCALE GENOMIC DNA]</scope>
    <source>
        <strain evidence="27">ATCC 29133 / PCC 73102</strain>
    </source>
</reference>
<dbReference type="eggNOG" id="COG3335">
    <property type="taxonomic scope" value="Bacteria"/>
</dbReference>
<dbReference type="KEGG" id="npu:Npun_R2287"/>
<evidence type="ECO:0000313" key="2">
    <source>
        <dbReference type="EMBL" id="ACC78972.1"/>
    </source>
</evidence>